<dbReference type="InterPro" id="IPR031304">
    <property type="entry name" value="SLT_2"/>
</dbReference>
<feature type="coiled-coil region" evidence="1">
    <location>
        <begin position="37"/>
        <end position="99"/>
    </location>
</feature>
<evidence type="ECO:0000259" key="3">
    <source>
        <dbReference type="Pfam" id="PF13406"/>
    </source>
</evidence>
<keyword evidence="2" id="KW-0732">Signal</keyword>
<dbReference type="AlphaFoldDB" id="A0A1F6G5I1"/>
<dbReference type="Gene3D" id="1.10.530.10">
    <property type="match status" value="1"/>
</dbReference>
<protein>
    <recommendedName>
        <fullName evidence="3">Transglycosylase SLT domain-containing protein</fullName>
    </recommendedName>
</protein>
<evidence type="ECO:0000313" key="4">
    <source>
        <dbReference type="EMBL" id="OGG93369.1"/>
    </source>
</evidence>
<dbReference type="InterPro" id="IPR023346">
    <property type="entry name" value="Lysozyme-like_dom_sf"/>
</dbReference>
<dbReference type="Pfam" id="PF13406">
    <property type="entry name" value="SLT_2"/>
    <property type="match status" value="1"/>
</dbReference>
<dbReference type="EMBL" id="MFMU01000009">
    <property type="protein sequence ID" value="OGG93369.1"/>
    <property type="molecule type" value="Genomic_DNA"/>
</dbReference>
<evidence type="ECO:0000313" key="5">
    <source>
        <dbReference type="Proteomes" id="UP000176867"/>
    </source>
</evidence>
<gene>
    <name evidence="4" type="ORF">A2609_01615</name>
</gene>
<organism evidence="4 5">
    <name type="scientific">Candidatus Kaiserbacteria bacterium RIFOXYD1_FULL_47_14</name>
    <dbReference type="NCBI Taxonomy" id="1798533"/>
    <lineage>
        <taxon>Bacteria</taxon>
        <taxon>Candidatus Kaiseribacteriota</taxon>
    </lineage>
</organism>
<evidence type="ECO:0000256" key="2">
    <source>
        <dbReference type="SAM" id="SignalP"/>
    </source>
</evidence>
<reference evidence="4 5" key="1">
    <citation type="journal article" date="2016" name="Nat. Commun.">
        <title>Thousands of microbial genomes shed light on interconnected biogeochemical processes in an aquifer system.</title>
        <authorList>
            <person name="Anantharaman K."/>
            <person name="Brown C.T."/>
            <person name="Hug L.A."/>
            <person name="Sharon I."/>
            <person name="Castelle C.J."/>
            <person name="Probst A.J."/>
            <person name="Thomas B.C."/>
            <person name="Singh A."/>
            <person name="Wilkins M.J."/>
            <person name="Karaoz U."/>
            <person name="Brodie E.L."/>
            <person name="Williams K.H."/>
            <person name="Hubbard S.S."/>
            <person name="Banfield J.F."/>
        </authorList>
    </citation>
    <scope>NUCLEOTIDE SEQUENCE [LARGE SCALE GENOMIC DNA]</scope>
</reference>
<dbReference type="Proteomes" id="UP000176867">
    <property type="component" value="Unassembled WGS sequence"/>
</dbReference>
<dbReference type="SUPFAM" id="SSF53955">
    <property type="entry name" value="Lysozyme-like"/>
    <property type="match status" value="1"/>
</dbReference>
<sequence>MFRKVVWAFILFVVVCGNSFAVSLHTAKAQDLTPEERVALQSQYDQLLKEIEVQQQIIKDTQAKKNTLQGDVTLLNAQIKAAQAQIDAKNIVIKQLAAQIVKKNAVIVHLSDRITRGQEALASILRQTQMLDDYSVVSVAFGSQDVSGFFSDLDAFSSIKTDLKTLFADIRITKVQTEKEKADLAAKQNQTADAKYVVETTQKQISSDKTQKQQLLSITANQEVEYKKVLADRQAKAAAIRAALFPLRDASAISFGDALKYAQAAQNVTGVDPALVLSILTQESNLGANVGQCYLKNDATGAGVGKNTGTAFAKVMSPTRDVQPFLALGLQLGFDPHHQVVSCPIASAGGWGGAMGPAQFIPSTWKSYAVRVATGSGKSIANPWDPKDAIMAMSLYLGDLGADAGGYTAEHRAAAKYYAGGAWAGVGQTYANQVMAKVSSIQSNIDFLANN</sequence>
<feature type="signal peptide" evidence="2">
    <location>
        <begin position="1"/>
        <end position="21"/>
    </location>
</feature>
<dbReference type="STRING" id="1798533.A2609_01615"/>
<comment type="caution">
    <text evidence="4">The sequence shown here is derived from an EMBL/GenBank/DDBJ whole genome shotgun (WGS) entry which is preliminary data.</text>
</comment>
<accession>A0A1F6G5I1</accession>
<keyword evidence="1" id="KW-0175">Coiled coil</keyword>
<dbReference type="Gene3D" id="6.10.250.3150">
    <property type="match status" value="1"/>
</dbReference>
<feature type="chain" id="PRO_5009524512" description="Transglycosylase SLT domain-containing protein" evidence="2">
    <location>
        <begin position="22"/>
        <end position="451"/>
    </location>
</feature>
<evidence type="ECO:0000256" key="1">
    <source>
        <dbReference type="SAM" id="Coils"/>
    </source>
</evidence>
<proteinExistence type="predicted"/>
<feature type="domain" description="Transglycosylase SLT" evidence="3">
    <location>
        <begin position="202"/>
        <end position="405"/>
    </location>
</feature>
<name>A0A1F6G5I1_9BACT</name>